<dbReference type="InterPro" id="IPR007282">
    <property type="entry name" value="NOT2/3/5_C"/>
</dbReference>
<evidence type="ECO:0000259" key="14">
    <source>
        <dbReference type="Pfam" id="PF04153"/>
    </source>
</evidence>
<evidence type="ECO:0000256" key="2">
    <source>
        <dbReference type="ARBA" id="ARBA00004496"/>
    </source>
</evidence>
<dbReference type="InterPro" id="IPR038635">
    <property type="entry name" value="CCR4-NOT_su2/3/5_C_sf"/>
</dbReference>
<dbReference type="Proteomes" id="UP000007014">
    <property type="component" value="Chromosome 12"/>
</dbReference>
<feature type="compositionally biased region" description="Gly residues" evidence="12">
    <location>
        <begin position="329"/>
        <end position="342"/>
    </location>
</feature>
<keyword evidence="11" id="KW-0175">Coiled coil</keyword>
<dbReference type="AlphaFoldDB" id="M1VDC3"/>
<feature type="region of interest" description="Disordered" evidence="12">
    <location>
        <begin position="426"/>
        <end position="467"/>
    </location>
</feature>
<evidence type="ECO:0000256" key="9">
    <source>
        <dbReference type="ARBA" id="ARBA00023242"/>
    </source>
</evidence>
<dbReference type="RefSeq" id="XP_005536778.1">
    <property type="nucleotide sequence ID" value="XM_005536721.1"/>
</dbReference>
<dbReference type="GO" id="GO:0000932">
    <property type="term" value="C:P-body"/>
    <property type="evidence" value="ECO:0007669"/>
    <property type="project" value="UniProtKB-UniRule"/>
</dbReference>
<dbReference type="OMA" id="YKPQTPY"/>
<comment type="similarity">
    <text evidence="3 10">Belongs to the CNOT2/3/5 family.</text>
</comment>
<evidence type="ECO:0000256" key="4">
    <source>
        <dbReference type="ARBA" id="ARBA00022490"/>
    </source>
</evidence>
<dbReference type="InterPro" id="IPR007207">
    <property type="entry name" value="Not_N"/>
</dbReference>
<dbReference type="GO" id="GO:0006355">
    <property type="term" value="P:regulation of DNA-templated transcription"/>
    <property type="evidence" value="ECO:0007669"/>
    <property type="project" value="InterPro"/>
</dbReference>
<feature type="region of interest" description="Disordered" evidence="12">
    <location>
        <begin position="238"/>
        <end position="386"/>
    </location>
</feature>
<sequence>MATNRKLQAEIDRTLKKVEEGLDLFNEIWDKVYAAQNLAQRDKFEADLKSQIKKLQRLRDQIKVWQADPSIKDKSKIDVARKKIEEKMEAFKVCERETKTKAFSKEGLAQDRADPLEKSKNEVREWVRDCIEKLKVQIEEREADIEASVSSAKKKKIDHMAVDALRAKIARHQYHIEMLERILRALDNDAADCDDVNEIRDSVEYYVEANTEDGFLEDEGIYDALTLEVPVEIQVSHIPKPKEDTEHAPESKPSEAENAERKESEAKRKSEDDGRRPRDSSTPGAAGVAQTPVEDSRRKNSDVSESKRPPSEQENNKAAASKEDLSIGGALGSDGGASGGPGRPRSTAGPVTSAWANQQQPVTVLLSKQSAAPQTPTPTDPSTLLGSFGLQSTPQMPTSVQRLPPGRDTHANALAAVMVSKVDNADRGSLESNSRTSAGATVATAATPFRSPYPSKSGDQMNSRTCAPEGSAVSMNVSSLAAGLGASVPLAQQFGHLQGSRGDAFATAATASMAPEDPGRDASERSGLEAALLAGDAALVDSDPIASRTLLTALRQLEEGALYLTAPSANGTNPGIGASRQNKSAAAPLQREQVRYEPRNPFPVHGSFPQSPLAALDSPELYERLDPDTLFFIFFFPQNPRHQLFAALELKRHAWRFHKRYLTWFQRHEEPRFTTDDYESGSYVYFDHQMWCQRVRQDFLFSYADLEDELPVV</sequence>
<keyword evidence="5 10" id="KW-0678">Repressor</keyword>
<dbReference type="GO" id="GO:0030015">
    <property type="term" value="C:CCR4-NOT core complex"/>
    <property type="evidence" value="ECO:0007669"/>
    <property type="project" value="UniProtKB-UniRule"/>
</dbReference>
<comment type="subcellular location">
    <subcellularLocation>
        <location evidence="2 10">Cytoplasm</location>
    </subcellularLocation>
    <subcellularLocation>
        <location evidence="1 10">Nucleus</location>
    </subcellularLocation>
</comment>
<dbReference type="eggNOG" id="KOG2150">
    <property type="taxonomic scope" value="Eukaryota"/>
</dbReference>
<keyword evidence="8 10" id="KW-0804">Transcription</keyword>
<name>M1VDC3_CYAM1</name>
<feature type="domain" description="NOT2/NOT3/NOT5 C-terminal" evidence="14">
    <location>
        <begin position="592"/>
        <end position="706"/>
    </location>
</feature>
<keyword evidence="6" id="KW-0597">Phosphoprotein</keyword>
<evidence type="ECO:0000256" key="6">
    <source>
        <dbReference type="ARBA" id="ARBA00022553"/>
    </source>
</evidence>
<evidence type="ECO:0000256" key="11">
    <source>
        <dbReference type="SAM" id="Coils"/>
    </source>
</evidence>
<dbReference type="InterPro" id="IPR040168">
    <property type="entry name" value="Not2/3/5"/>
</dbReference>
<evidence type="ECO:0000313" key="16">
    <source>
        <dbReference type="Proteomes" id="UP000007014"/>
    </source>
</evidence>
<feature type="coiled-coil region" evidence="11">
    <location>
        <begin position="41"/>
        <end position="97"/>
    </location>
</feature>
<dbReference type="GO" id="GO:0005634">
    <property type="term" value="C:nucleus"/>
    <property type="evidence" value="ECO:0007669"/>
    <property type="project" value="UniProtKB-SubCell"/>
</dbReference>
<dbReference type="EMBL" id="AP006494">
    <property type="protein sequence ID" value="BAM80742.1"/>
    <property type="molecule type" value="Genomic_DNA"/>
</dbReference>
<dbReference type="InterPro" id="IPR012270">
    <property type="entry name" value="CCR4-NOT_su3/5"/>
</dbReference>
<evidence type="ECO:0000313" key="15">
    <source>
        <dbReference type="EMBL" id="BAM80742.1"/>
    </source>
</evidence>
<reference evidence="15 16" key="1">
    <citation type="journal article" date="2004" name="Nature">
        <title>Genome sequence of the ultrasmall unicellular red alga Cyanidioschyzon merolae 10D.</title>
        <authorList>
            <person name="Matsuzaki M."/>
            <person name="Misumi O."/>
            <person name="Shin-i T."/>
            <person name="Maruyama S."/>
            <person name="Takahara M."/>
            <person name="Miyagishima S."/>
            <person name="Mori T."/>
            <person name="Nishida K."/>
            <person name="Yagisawa F."/>
            <person name="Nishida K."/>
            <person name="Yoshida Y."/>
            <person name="Nishimura Y."/>
            <person name="Nakao S."/>
            <person name="Kobayashi T."/>
            <person name="Momoyama Y."/>
            <person name="Higashiyama T."/>
            <person name="Minoda A."/>
            <person name="Sano M."/>
            <person name="Nomoto H."/>
            <person name="Oishi K."/>
            <person name="Hayashi H."/>
            <person name="Ohta F."/>
            <person name="Nishizaka S."/>
            <person name="Haga S."/>
            <person name="Miura S."/>
            <person name="Morishita T."/>
            <person name="Kabeya Y."/>
            <person name="Terasawa K."/>
            <person name="Suzuki Y."/>
            <person name="Ishii Y."/>
            <person name="Asakawa S."/>
            <person name="Takano H."/>
            <person name="Ohta N."/>
            <person name="Kuroiwa H."/>
            <person name="Tanaka K."/>
            <person name="Shimizu N."/>
            <person name="Sugano S."/>
            <person name="Sato N."/>
            <person name="Nozaki H."/>
            <person name="Ogasawara N."/>
            <person name="Kohara Y."/>
            <person name="Kuroiwa T."/>
        </authorList>
    </citation>
    <scope>NUCLEOTIDE SEQUENCE [LARGE SCALE GENOMIC DNA]</scope>
    <source>
        <strain evidence="15 16">10D</strain>
    </source>
</reference>
<evidence type="ECO:0000256" key="8">
    <source>
        <dbReference type="ARBA" id="ARBA00023163"/>
    </source>
</evidence>
<evidence type="ECO:0000259" key="13">
    <source>
        <dbReference type="Pfam" id="PF04065"/>
    </source>
</evidence>
<gene>
    <name evidence="15" type="ORF">CYME_CML135C</name>
</gene>
<dbReference type="STRING" id="280699.M1VDC3"/>
<dbReference type="PANTHER" id="PTHR23326">
    <property type="entry name" value="CCR4 NOT-RELATED"/>
    <property type="match status" value="1"/>
</dbReference>
<keyword evidence="16" id="KW-1185">Reference proteome</keyword>
<evidence type="ECO:0000256" key="3">
    <source>
        <dbReference type="ARBA" id="ARBA00007682"/>
    </source>
</evidence>
<dbReference type="HOGENOM" id="CLU_013819_3_0_1"/>
<evidence type="ECO:0000256" key="7">
    <source>
        <dbReference type="ARBA" id="ARBA00023015"/>
    </source>
</evidence>
<dbReference type="GeneID" id="16994528"/>
<dbReference type="Pfam" id="PF04065">
    <property type="entry name" value="Not3"/>
    <property type="match status" value="1"/>
</dbReference>
<evidence type="ECO:0000256" key="10">
    <source>
        <dbReference type="PIRNR" id="PIRNR005290"/>
    </source>
</evidence>
<keyword evidence="7 10" id="KW-0805">Transcription regulation</keyword>
<feature type="compositionally biased region" description="Basic and acidic residues" evidence="12">
    <location>
        <begin position="240"/>
        <end position="279"/>
    </location>
</feature>
<keyword evidence="4 10" id="KW-0963">Cytoplasm</keyword>
<dbReference type="PIRSF" id="PIRSF005290">
    <property type="entry name" value="NOT_su_3_5"/>
    <property type="match status" value="1"/>
</dbReference>
<feature type="compositionally biased region" description="Low complexity" evidence="12">
    <location>
        <begin position="436"/>
        <end position="447"/>
    </location>
</feature>
<organism evidence="15 16">
    <name type="scientific">Cyanidioschyzon merolae (strain NIES-3377 / 10D)</name>
    <name type="common">Unicellular red alga</name>
    <dbReference type="NCBI Taxonomy" id="280699"/>
    <lineage>
        <taxon>Eukaryota</taxon>
        <taxon>Rhodophyta</taxon>
        <taxon>Bangiophyceae</taxon>
        <taxon>Cyanidiales</taxon>
        <taxon>Cyanidiaceae</taxon>
        <taxon>Cyanidioschyzon</taxon>
    </lineage>
</organism>
<feature type="compositionally biased region" description="Polar residues" evidence="12">
    <location>
        <begin position="354"/>
        <end position="374"/>
    </location>
</feature>
<feature type="domain" description="CCR4-Not complex component Not N-terminal" evidence="13">
    <location>
        <begin position="4"/>
        <end position="227"/>
    </location>
</feature>
<proteinExistence type="inferred from homology"/>
<dbReference type="Gramene" id="CML135CT">
    <property type="protein sequence ID" value="CML135CT"/>
    <property type="gene ID" value="CML135C"/>
</dbReference>
<dbReference type="KEGG" id="cme:CYME_CML135C"/>
<evidence type="ECO:0000256" key="5">
    <source>
        <dbReference type="ARBA" id="ARBA00022491"/>
    </source>
</evidence>
<evidence type="ECO:0000256" key="1">
    <source>
        <dbReference type="ARBA" id="ARBA00004123"/>
    </source>
</evidence>
<keyword evidence="9 10" id="KW-0539">Nucleus</keyword>
<dbReference type="OrthoDB" id="293823at2759"/>
<reference evidence="15 16" key="2">
    <citation type="journal article" date="2007" name="BMC Biol.">
        <title>A 100%-complete sequence reveals unusually simple genomic features in the hot-spring red alga Cyanidioschyzon merolae.</title>
        <authorList>
            <person name="Nozaki H."/>
            <person name="Takano H."/>
            <person name="Misumi O."/>
            <person name="Terasawa K."/>
            <person name="Matsuzaki M."/>
            <person name="Maruyama S."/>
            <person name="Nishida K."/>
            <person name="Yagisawa F."/>
            <person name="Yoshida Y."/>
            <person name="Fujiwara T."/>
            <person name="Takio S."/>
            <person name="Tamura K."/>
            <person name="Chung S.J."/>
            <person name="Nakamura S."/>
            <person name="Kuroiwa H."/>
            <person name="Tanaka K."/>
            <person name="Sato N."/>
            <person name="Kuroiwa T."/>
        </authorList>
    </citation>
    <scope>NUCLEOTIDE SEQUENCE [LARGE SCALE GENOMIC DNA]</scope>
    <source>
        <strain evidence="15 16">10D</strain>
    </source>
</reference>
<evidence type="ECO:0000256" key="12">
    <source>
        <dbReference type="SAM" id="MobiDB-lite"/>
    </source>
</evidence>
<feature type="compositionally biased region" description="Basic and acidic residues" evidence="12">
    <location>
        <begin position="294"/>
        <end position="325"/>
    </location>
</feature>
<dbReference type="Pfam" id="PF04153">
    <property type="entry name" value="NOT2_3_5_C"/>
    <property type="match status" value="1"/>
</dbReference>
<accession>M1VDC3</accession>
<protein>
    <submittedName>
        <fullName evidence="15">Probable CCR4-NOT transcription complex, subunit 3</fullName>
    </submittedName>
</protein>
<dbReference type="Gene3D" id="2.30.30.1020">
    <property type="entry name" value="CCR4-NOT complex subunit 2/3/5, C-terminal domain"/>
    <property type="match status" value="1"/>
</dbReference>